<dbReference type="PROSITE" id="PS51257">
    <property type="entry name" value="PROKAR_LIPOPROTEIN"/>
    <property type="match status" value="1"/>
</dbReference>
<keyword evidence="3" id="KW-1185">Reference proteome</keyword>
<dbReference type="STRING" id="929556.Solca_1785"/>
<dbReference type="eggNOG" id="COG4314">
    <property type="taxonomic scope" value="Bacteria"/>
</dbReference>
<reference evidence="2" key="1">
    <citation type="submission" date="2012-02" db="EMBL/GenBank/DDBJ databases">
        <title>The complete genome of Solitalea canadensis DSM 3403.</title>
        <authorList>
            <consortium name="US DOE Joint Genome Institute (JGI-PGF)"/>
            <person name="Lucas S."/>
            <person name="Copeland A."/>
            <person name="Lapidus A."/>
            <person name="Glavina del Rio T."/>
            <person name="Dalin E."/>
            <person name="Tice H."/>
            <person name="Bruce D."/>
            <person name="Goodwin L."/>
            <person name="Pitluck S."/>
            <person name="Peters L."/>
            <person name="Ovchinnikova G."/>
            <person name="Lu M."/>
            <person name="Kyrpides N."/>
            <person name="Mavromatis K."/>
            <person name="Ivanova N."/>
            <person name="Brettin T."/>
            <person name="Detter J.C."/>
            <person name="Han C."/>
            <person name="Larimer F."/>
            <person name="Land M."/>
            <person name="Hauser L."/>
            <person name="Markowitz V."/>
            <person name="Cheng J.-F."/>
            <person name="Hugenholtz P."/>
            <person name="Woyke T."/>
            <person name="Wu D."/>
            <person name="Spring S."/>
            <person name="Schroeder M."/>
            <person name="Kopitz M."/>
            <person name="Brambilla E."/>
            <person name="Klenk H.-P."/>
            <person name="Eisen J.A."/>
        </authorList>
    </citation>
    <scope>NUCLEOTIDE SEQUENCE</scope>
    <source>
        <strain evidence="2">DSM 3403</strain>
    </source>
</reference>
<dbReference type="RefSeq" id="WP_014680076.1">
    <property type="nucleotide sequence ID" value="NC_017770.1"/>
</dbReference>
<dbReference type="PANTHER" id="PTHR41247:SF1">
    <property type="entry name" value="HTH-TYPE TRANSCRIPTIONAL REPRESSOR YCNK"/>
    <property type="match status" value="1"/>
</dbReference>
<sequence>MKYYKLGVVLLLLLYSCSAKSPEAINYGSDECVHCKMTIMDNKFGAVMLNKNGKSFKFDSAECMIDYSNEKPEHSDSYFVTDFSKAGSYISAREAVFLHGENVKSPMGGNIAAFSSKDDAAKMQQELKGDLLTWEEVKVLRKK</sequence>
<dbReference type="AlphaFoldDB" id="H8KTZ9"/>
<feature type="signal peptide" evidence="1">
    <location>
        <begin position="1"/>
        <end position="21"/>
    </location>
</feature>
<dbReference type="EMBL" id="CP003349">
    <property type="protein sequence ID" value="AFD06849.1"/>
    <property type="molecule type" value="Genomic_DNA"/>
</dbReference>
<name>H8KTZ9_SOLCM</name>
<organism evidence="2 3">
    <name type="scientific">Solitalea canadensis (strain ATCC 29591 / DSM 3403 / JCM 21819 / LMG 8368 / NBRC 15130 / NCIMB 12057 / USAM 9D)</name>
    <name type="common">Flexibacter canadensis</name>
    <dbReference type="NCBI Taxonomy" id="929556"/>
    <lineage>
        <taxon>Bacteria</taxon>
        <taxon>Pseudomonadati</taxon>
        <taxon>Bacteroidota</taxon>
        <taxon>Sphingobacteriia</taxon>
        <taxon>Sphingobacteriales</taxon>
        <taxon>Sphingobacteriaceae</taxon>
        <taxon>Solitalea</taxon>
    </lineage>
</organism>
<dbReference type="Pfam" id="PF05573">
    <property type="entry name" value="NosL"/>
    <property type="match status" value="1"/>
</dbReference>
<feature type="chain" id="PRO_5003615318" evidence="1">
    <location>
        <begin position="22"/>
        <end position="143"/>
    </location>
</feature>
<evidence type="ECO:0000313" key="3">
    <source>
        <dbReference type="Proteomes" id="UP000007590"/>
    </source>
</evidence>
<dbReference type="Gene3D" id="3.30.70.2050">
    <property type="match status" value="1"/>
</dbReference>
<dbReference type="OrthoDB" id="9792749at2"/>
<protein>
    <submittedName>
        <fullName evidence="2">NosL</fullName>
    </submittedName>
</protein>
<accession>H8KTZ9</accession>
<gene>
    <name evidence="2" type="ordered locus">Solca_1785</name>
</gene>
<dbReference type="SUPFAM" id="SSF160387">
    <property type="entry name" value="NosL/MerB-like"/>
    <property type="match status" value="1"/>
</dbReference>
<dbReference type="KEGG" id="scn:Solca_1785"/>
<dbReference type="Proteomes" id="UP000007590">
    <property type="component" value="Chromosome"/>
</dbReference>
<dbReference type="HOGENOM" id="CLU_108823_3_0_10"/>
<evidence type="ECO:0000313" key="2">
    <source>
        <dbReference type="EMBL" id="AFD06849.1"/>
    </source>
</evidence>
<evidence type="ECO:0000256" key="1">
    <source>
        <dbReference type="SAM" id="SignalP"/>
    </source>
</evidence>
<proteinExistence type="predicted"/>
<keyword evidence="1" id="KW-0732">Signal</keyword>
<dbReference type="InterPro" id="IPR008719">
    <property type="entry name" value="N2O_reductase_NosL"/>
</dbReference>
<dbReference type="PANTHER" id="PTHR41247">
    <property type="entry name" value="HTH-TYPE TRANSCRIPTIONAL REPRESSOR YCNK"/>
    <property type="match status" value="1"/>
</dbReference>